<evidence type="ECO:0000256" key="1">
    <source>
        <dbReference type="SAM" id="Phobius"/>
    </source>
</evidence>
<gene>
    <name evidence="2" type="ORF">SAMN00808754_0611</name>
</gene>
<keyword evidence="1" id="KW-0812">Transmembrane</keyword>
<dbReference type="STRING" id="698762.SAMN00808754_0611"/>
<dbReference type="EMBL" id="LT838272">
    <property type="protein sequence ID" value="SMB92290.1"/>
    <property type="molecule type" value="Genomic_DNA"/>
</dbReference>
<organism evidence="2 3">
    <name type="scientific">Thermanaeromonas toyohensis ToBE</name>
    <dbReference type="NCBI Taxonomy" id="698762"/>
    <lineage>
        <taxon>Bacteria</taxon>
        <taxon>Bacillati</taxon>
        <taxon>Bacillota</taxon>
        <taxon>Clostridia</taxon>
        <taxon>Neomoorellales</taxon>
        <taxon>Neomoorellaceae</taxon>
        <taxon>Thermanaeromonas</taxon>
    </lineage>
</organism>
<accession>A0A1W1VGE1</accession>
<dbReference type="Proteomes" id="UP000192569">
    <property type="component" value="Chromosome I"/>
</dbReference>
<proteinExistence type="predicted"/>
<keyword evidence="3" id="KW-1185">Reference proteome</keyword>
<evidence type="ECO:0000313" key="2">
    <source>
        <dbReference type="EMBL" id="SMB92290.1"/>
    </source>
</evidence>
<evidence type="ECO:0000313" key="3">
    <source>
        <dbReference type="Proteomes" id="UP000192569"/>
    </source>
</evidence>
<dbReference type="AlphaFoldDB" id="A0A1W1VGE1"/>
<feature type="transmembrane region" description="Helical" evidence="1">
    <location>
        <begin position="31"/>
        <end position="50"/>
    </location>
</feature>
<name>A0A1W1VGE1_9FIRM</name>
<protein>
    <submittedName>
        <fullName evidence="2">Uncharacterized protein</fullName>
    </submittedName>
</protein>
<reference evidence="2 3" key="1">
    <citation type="submission" date="2017-04" db="EMBL/GenBank/DDBJ databases">
        <authorList>
            <person name="Afonso C.L."/>
            <person name="Miller P.J."/>
            <person name="Scott M.A."/>
            <person name="Spackman E."/>
            <person name="Goraichik I."/>
            <person name="Dimitrov K.M."/>
            <person name="Suarez D.L."/>
            <person name="Swayne D.E."/>
        </authorList>
    </citation>
    <scope>NUCLEOTIDE SEQUENCE [LARGE SCALE GENOMIC DNA]</scope>
    <source>
        <strain evidence="2 3">ToBE</strain>
    </source>
</reference>
<keyword evidence="1" id="KW-1133">Transmembrane helix</keyword>
<sequence>MLRLLVVLALYMCVFLLEVPPLLQRRAWRELFAFAVLCLLGLALGIPWALHRKVIFPSEELIKFFEPLAQAILGPPE</sequence>
<keyword evidence="1" id="KW-0472">Membrane</keyword>